<keyword evidence="3" id="KW-0378">Hydrolase</keyword>
<gene>
    <name evidence="8" type="ORF">SAMN05660282_02113</name>
</gene>
<dbReference type="RefSeq" id="WP_395890974.1">
    <property type="nucleotide sequence ID" value="NZ_FOPJ01000018.1"/>
</dbReference>
<dbReference type="EMBL" id="FOPJ01000018">
    <property type="protein sequence ID" value="SFG83955.1"/>
    <property type="molecule type" value="Genomic_DNA"/>
</dbReference>
<keyword evidence="6" id="KW-0472">Membrane</keyword>
<dbReference type="InterPro" id="IPR001940">
    <property type="entry name" value="Peptidase_S1C"/>
</dbReference>
<dbReference type="GO" id="GO:0006508">
    <property type="term" value="P:proteolysis"/>
    <property type="evidence" value="ECO:0007669"/>
    <property type="project" value="UniProtKB-KW"/>
</dbReference>
<accession>A0A1I2V3D7</accession>
<keyword evidence="2 8" id="KW-0645">Protease</keyword>
<evidence type="ECO:0000256" key="1">
    <source>
        <dbReference type="ARBA" id="ARBA00010541"/>
    </source>
</evidence>
<evidence type="ECO:0000256" key="6">
    <source>
        <dbReference type="SAM" id="Phobius"/>
    </source>
</evidence>
<dbReference type="InterPro" id="IPR001478">
    <property type="entry name" value="PDZ"/>
</dbReference>
<dbReference type="STRING" id="185761.SAMN05660282_02113"/>
<sequence length="436" mass="45176">MKNNDPSSNDNQGGYQSFSSPYQNQAYPYPPRDEQKQEGLAQPLGEPQGQPQLDARSRGMQAEQYTMELPGQPQIVKPRKVVGLGTALSLALVAALVGGGVSAVAVNQLQPTRSQSESVNSLEEAPLAPAAHRPQGDVERVAAATLPAVVSIRVADERSVDEGSGSIISSDGLILTNHHVVANAAQGARMQVILNNGDVHPAQYIASDPSTDIAVIKVQDVQDLPVLSFGDSSALKVGQQVVAIGAPLGLSSTVTTGIVSALDRPVRASQQGGESSLINAVQTDAAINPGNSGGPLVDMEGHLVGMNSVIASLSRGEGAAGSIGLGFAIPANFAKRVADQLVKDGKATQPLIGVQVAQRARVQGALIAMVQEGGPGDQAGLKAGEVITRVNDRPVDNADALIATIRSRDFGETVRLTLENPDSGETREVEVTLSTE</sequence>
<keyword evidence="6" id="KW-1133">Transmembrane helix</keyword>
<proteinExistence type="inferred from homology"/>
<feature type="region of interest" description="Disordered" evidence="5">
    <location>
        <begin position="1"/>
        <end position="60"/>
    </location>
</feature>
<feature type="domain" description="PDZ" evidence="7">
    <location>
        <begin position="341"/>
        <end position="422"/>
    </location>
</feature>
<dbReference type="FunFam" id="2.40.10.10:FF:000001">
    <property type="entry name" value="Periplasmic serine protease DegS"/>
    <property type="match status" value="1"/>
</dbReference>
<dbReference type="InterPro" id="IPR051201">
    <property type="entry name" value="Chloro_Bact_Ser_Proteases"/>
</dbReference>
<dbReference type="AlphaFoldDB" id="A0A1I2V3D7"/>
<dbReference type="Gene3D" id="2.30.42.10">
    <property type="match status" value="1"/>
</dbReference>
<dbReference type="InterPro" id="IPR043504">
    <property type="entry name" value="Peptidase_S1_PA_chymotrypsin"/>
</dbReference>
<evidence type="ECO:0000313" key="9">
    <source>
        <dbReference type="Proteomes" id="UP000199065"/>
    </source>
</evidence>
<dbReference type="Pfam" id="PF13180">
    <property type="entry name" value="PDZ_2"/>
    <property type="match status" value="1"/>
</dbReference>
<keyword evidence="9" id="KW-1185">Reference proteome</keyword>
<comment type="similarity">
    <text evidence="1">Belongs to the peptidase S1C family.</text>
</comment>
<dbReference type="SUPFAM" id="SSF50156">
    <property type="entry name" value="PDZ domain-like"/>
    <property type="match status" value="1"/>
</dbReference>
<dbReference type="SUPFAM" id="SSF50494">
    <property type="entry name" value="Trypsin-like serine proteases"/>
    <property type="match status" value="1"/>
</dbReference>
<reference evidence="8 9" key="1">
    <citation type="submission" date="2016-10" db="EMBL/GenBank/DDBJ databases">
        <authorList>
            <person name="de Groot N.N."/>
        </authorList>
    </citation>
    <scope>NUCLEOTIDE SEQUENCE [LARGE SCALE GENOMIC DNA]</scope>
    <source>
        <strain>J11</strain>
        <strain evidence="9">PG 39</strain>
    </source>
</reference>
<feature type="compositionally biased region" description="Polar residues" evidence="5">
    <location>
        <begin position="111"/>
        <end position="121"/>
    </location>
</feature>
<evidence type="ECO:0000256" key="4">
    <source>
        <dbReference type="ARBA" id="ARBA00022825"/>
    </source>
</evidence>
<feature type="region of interest" description="Disordered" evidence="5">
    <location>
        <begin position="111"/>
        <end position="135"/>
    </location>
</feature>
<evidence type="ECO:0000256" key="2">
    <source>
        <dbReference type="ARBA" id="ARBA00022670"/>
    </source>
</evidence>
<dbReference type="InterPro" id="IPR009003">
    <property type="entry name" value="Peptidase_S1_PA"/>
</dbReference>
<feature type="compositionally biased region" description="Polar residues" evidence="5">
    <location>
        <begin position="1"/>
        <end position="26"/>
    </location>
</feature>
<name>A0A1I2V3D7_9CORY</name>
<protein>
    <submittedName>
        <fullName evidence="8">Putative serine protease PepD</fullName>
    </submittedName>
</protein>
<keyword evidence="4" id="KW-0720">Serine protease</keyword>
<dbReference type="PANTHER" id="PTHR43343">
    <property type="entry name" value="PEPTIDASE S12"/>
    <property type="match status" value="1"/>
</dbReference>
<organism evidence="8 9">
    <name type="scientific">Corynebacterium spheniscorum</name>
    <dbReference type="NCBI Taxonomy" id="185761"/>
    <lineage>
        <taxon>Bacteria</taxon>
        <taxon>Bacillati</taxon>
        <taxon>Actinomycetota</taxon>
        <taxon>Actinomycetes</taxon>
        <taxon>Mycobacteriales</taxon>
        <taxon>Corynebacteriaceae</taxon>
        <taxon>Corynebacterium</taxon>
    </lineage>
</organism>
<evidence type="ECO:0000313" key="8">
    <source>
        <dbReference type="EMBL" id="SFG83955.1"/>
    </source>
</evidence>
<dbReference type="PROSITE" id="PS50106">
    <property type="entry name" value="PDZ"/>
    <property type="match status" value="1"/>
</dbReference>
<dbReference type="Pfam" id="PF13365">
    <property type="entry name" value="Trypsin_2"/>
    <property type="match status" value="1"/>
</dbReference>
<dbReference type="Gene3D" id="2.40.10.10">
    <property type="entry name" value="Trypsin-like serine proteases"/>
    <property type="match status" value="2"/>
</dbReference>
<dbReference type="InterPro" id="IPR036034">
    <property type="entry name" value="PDZ_sf"/>
</dbReference>
<dbReference type="PRINTS" id="PR00834">
    <property type="entry name" value="PROTEASES2C"/>
</dbReference>
<evidence type="ECO:0000256" key="3">
    <source>
        <dbReference type="ARBA" id="ARBA00022801"/>
    </source>
</evidence>
<dbReference type="SMART" id="SM00228">
    <property type="entry name" value="PDZ"/>
    <property type="match status" value="1"/>
</dbReference>
<dbReference type="PANTHER" id="PTHR43343:SF3">
    <property type="entry name" value="PROTEASE DO-LIKE 8, CHLOROPLASTIC"/>
    <property type="match status" value="1"/>
</dbReference>
<dbReference type="GO" id="GO:0004252">
    <property type="term" value="F:serine-type endopeptidase activity"/>
    <property type="evidence" value="ECO:0007669"/>
    <property type="project" value="InterPro"/>
</dbReference>
<dbReference type="Proteomes" id="UP000199065">
    <property type="component" value="Unassembled WGS sequence"/>
</dbReference>
<feature type="transmembrane region" description="Helical" evidence="6">
    <location>
        <begin position="81"/>
        <end position="106"/>
    </location>
</feature>
<evidence type="ECO:0000256" key="5">
    <source>
        <dbReference type="SAM" id="MobiDB-lite"/>
    </source>
</evidence>
<feature type="compositionally biased region" description="Low complexity" evidence="5">
    <location>
        <begin position="39"/>
        <end position="53"/>
    </location>
</feature>
<evidence type="ECO:0000259" key="7">
    <source>
        <dbReference type="PROSITE" id="PS50106"/>
    </source>
</evidence>
<keyword evidence="6" id="KW-0812">Transmembrane</keyword>